<dbReference type="GO" id="GO:0004356">
    <property type="term" value="F:glutamine synthetase activity"/>
    <property type="evidence" value="ECO:0007669"/>
    <property type="project" value="InterPro"/>
</dbReference>
<keyword evidence="3" id="KW-0547">Nucleotide-binding</keyword>
<dbReference type="GO" id="GO:0005524">
    <property type="term" value="F:ATP binding"/>
    <property type="evidence" value="ECO:0007669"/>
    <property type="project" value="UniProtKB-KW"/>
</dbReference>
<dbReference type="SUPFAM" id="SSF54368">
    <property type="entry name" value="Glutamine synthetase, N-terminal domain"/>
    <property type="match status" value="1"/>
</dbReference>
<keyword evidence="4" id="KW-0067">ATP-binding</keyword>
<keyword evidence="10" id="KW-1185">Reference proteome</keyword>
<dbReference type="SUPFAM" id="SSF55931">
    <property type="entry name" value="Glutamine synthetase/guanido kinase"/>
    <property type="match status" value="1"/>
</dbReference>
<dbReference type="Gene3D" id="3.10.20.70">
    <property type="entry name" value="Glutamine synthetase, N-terminal domain"/>
    <property type="match status" value="1"/>
</dbReference>
<dbReference type="GO" id="GO:0006576">
    <property type="term" value="P:biogenic amine metabolic process"/>
    <property type="evidence" value="ECO:0007669"/>
    <property type="project" value="UniProtKB-ARBA"/>
</dbReference>
<gene>
    <name evidence="9" type="ORF">FNH09_40630</name>
</gene>
<evidence type="ECO:0000256" key="5">
    <source>
        <dbReference type="PROSITE-ProRule" id="PRU01330"/>
    </source>
</evidence>
<dbReference type="PROSITE" id="PS51986">
    <property type="entry name" value="GS_BETA_GRASP"/>
    <property type="match status" value="1"/>
</dbReference>
<dbReference type="PANTHER" id="PTHR43785:SF12">
    <property type="entry name" value="TYPE-1 GLUTAMINE SYNTHETASE 2"/>
    <property type="match status" value="1"/>
</dbReference>
<evidence type="ECO:0000256" key="6">
    <source>
        <dbReference type="RuleBase" id="RU000384"/>
    </source>
</evidence>
<comment type="caution">
    <text evidence="9">The sequence shown here is derived from an EMBL/GenBank/DDBJ whole genome shotgun (WGS) entry which is preliminary data.</text>
</comment>
<evidence type="ECO:0000256" key="3">
    <source>
        <dbReference type="ARBA" id="ARBA00022741"/>
    </source>
</evidence>
<dbReference type="PANTHER" id="PTHR43785">
    <property type="entry name" value="GAMMA-GLUTAMYLPUTRESCINE SYNTHETASE"/>
    <property type="match status" value="1"/>
</dbReference>
<organism evidence="9 10">
    <name type="scientific">Streptomyces adustus</name>
    <dbReference type="NCBI Taxonomy" id="1609272"/>
    <lineage>
        <taxon>Bacteria</taxon>
        <taxon>Bacillati</taxon>
        <taxon>Actinomycetota</taxon>
        <taxon>Actinomycetes</taxon>
        <taxon>Kitasatosporales</taxon>
        <taxon>Streptomycetaceae</taxon>
        <taxon>Streptomyces</taxon>
    </lineage>
</organism>
<accession>A0A5N8VPR1</accession>
<dbReference type="SMART" id="SM01230">
    <property type="entry name" value="Gln-synt_C"/>
    <property type="match status" value="1"/>
</dbReference>
<dbReference type="EMBL" id="VJZD01000297">
    <property type="protein sequence ID" value="MPY37293.1"/>
    <property type="molecule type" value="Genomic_DNA"/>
</dbReference>
<dbReference type="RefSeq" id="WP_162469831.1">
    <property type="nucleotide sequence ID" value="NZ_JBHJTU010000010.1"/>
</dbReference>
<dbReference type="Proteomes" id="UP000325849">
    <property type="component" value="Unassembled WGS sequence"/>
</dbReference>
<reference evidence="9 10" key="1">
    <citation type="submission" date="2019-07" db="EMBL/GenBank/DDBJ databases">
        <title>New species of Amycolatopsis and Streptomyces.</title>
        <authorList>
            <person name="Duangmal K."/>
            <person name="Teo W.F.A."/>
            <person name="Lipun K."/>
        </authorList>
    </citation>
    <scope>NUCLEOTIDE SEQUENCE [LARGE SCALE GENOMIC DNA]</scope>
    <source>
        <strain evidence="9 10">NBRC 109810</strain>
    </source>
</reference>
<evidence type="ECO:0000313" key="10">
    <source>
        <dbReference type="Proteomes" id="UP000325849"/>
    </source>
</evidence>
<dbReference type="GO" id="GO:0042402">
    <property type="term" value="P:biogenic amine catabolic process"/>
    <property type="evidence" value="ECO:0007669"/>
    <property type="project" value="UniProtKB-ARBA"/>
</dbReference>
<dbReference type="AlphaFoldDB" id="A0A5N8VPR1"/>
<dbReference type="InterPro" id="IPR008146">
    <property type="entry name" value="Gln_synth_cat_dom"/>
</dbReference>
<evidence type="ECO:0000256" key="2">
    <source>
        <dbReference type="ARBA" id="ARBA00022598"/>
    </source>
</evidence>
<dbReference type="InterPro" id="IPR008147">
    <property type="entry name" value="Gln_synt_N"/>
</dbReference>
<feature type="domain" description="GS beta-grasp" evidence="7">
    <location>
        <begin position="20"/>
        <end position="116"/>
    </location>
</feature>
<sequence>MADRTPPLSVEELRALVASGEIDTVVLAFPDMQGRLQGKRFAARFFLGEVLEHGTEGCNYLLAVDTEMNTVDGYAMSSWERGYGDFALHPDLSTLRRVPWNAGTALVIADLAWDDGSPVVAAPRQILRRQLDRLAEHGYTAQVGTELEFIVFKDTYEQAWDANYRGLTPVNQYNVDYSVLGTGRIEPLLRRIRNEMAAAGLTVESAKGECNPGQHEIAFRYDEALVTCDQHAVYKTGAKEIAAQEGVSLTFMAKYNEREGNSCHIHLSLAAADGTNAMAGGADDPGGMSEVMRHFLAGQLAALRDFSLLYAPNINSYKRFQPGSFAPTAVAWGHDNRTCALRVVGHGRSTRFENRLPGGDVNPHLAVAGLVAAGLYGIEHKLELPEACVGNAYTAGYAQVPTTLREAAELWADSPIARAAFGDEVVAHYRNMARVELEAYDAAVTDWELRRSFERM</sequence>
<keyword evidence="2" id="KW-0436">Ligase</keyword>
<dbReference type="InterPro" id="IPR014746">
    <property type="entry name" value="Gln_synth/guanido_kin_cat_dom"/>
</dbReference>
<evidence type="ECO:0000256" key="4">
    <source>
        <dbReference type="ARBA" id="ARBA00022840"/>
    </source>
</evidence>
<evidence type="ECO:0000313" key="9">
    <source>
        <dbReference type="EMBL" id="MPY37293.1"/>
    </source>
</evidence>
<dbReference type="PROSITE" id="PS51987">
    <property type="entry name" value="GS_CATALYTIC"/>
    <property type="match status" value="1"/>
</dbReference>
<evidence type="ECO:0000256" key="1">
    <source>
        <dbReference type="ARBA" id="ARBA00009897"/>
    </source>
</evidence>
<dbReference type="FunFam" id="3.10.20.70:FF:000015">
    <property type="entry name" value="Putative glutamine synthetase"/>
    <property type="match status" value="1"/>
</dbReference>
<feature type="domain" description="GS catalytic" evidence="8">
    <location>
        <begin position="123"/>
        <end position="456"/>
    </location>
</feature>
<proteinExistence type="inferred from homology"/>
<dbReference type="Pfam" id="PF00120">
    <property type="entry name" value="Gln-synt_C"/>
    <property type="match status" value="1"/>
</dbReference>
<dbReference type="FunFam" id="3.30.590.10:FF:000005">
    <property type="entry name" value="Probable glutamine synthetase"/>
    <property type="match status" value="1"/>
</dbReference>
<dbReference type="InterPro" id="IPR036651">
    <property type="entry name" value="Gln_synt_N_sf"/>
</dbReference>
<dbReference type="GO" id="GO:0006542">
    <property type="term" value="P:glutamine biosynthetic process"/>
    <property type="evidence" value="ECO:0007669"/>
    <property type="project" value="InterPro"/>
</dbReference>
<protein>
    <submittedName>
        <fullName evidence="9">Glutamine synthetase</fullName>
    </submittedName>
</protein>
<evidence type="ECO:0000259" key="8">
    <source>
        <dbReference type="PROSITE" id="PS51987"/>
    </source>
</evidence>
<dbReference type="Gene3D" id="3.30.590.10">
    <property type="entry name" value="Glutamine synthetase/guanido kinase, catalytic domain"/>
    <property type="match status" value="1"/>
</dbReference>
<comment type="similarity">
    <text evidence="1 5 6">Belongs to the glutamine synthetase family.</text>
</comment>
<evidence type="ECO:0000259" key="7">
    <source>
        <dbReference type="PROSITE" id="PS51986"/>
    </source>
</evidence>
<name>A0A5N8VPR1_9ACTN</name>